<evidence type="ECO:0000256" key="1">
    <source>
        <dbReference type="SAM" id="Coils"/>
    </source>
</evidence>
<evidence type="ECO:0000256" key="2">
    <source>
        <dbReference type="SAM" id="Phobius"/>
    </source>
</evidence>
<dbReference type="Gene3D" id="1.10.287.1490">
    <property type="match status" value="1"/>
</dbReference>
<keyword evidence="2" id="KW-0472">Membrane</keyword>
<dbReference type="AlphaFoldDB" id="A0A1F5Y9S8"/>
<name>A0A1F5Y9S8_9BACT</name>
<evidence type="ECO:0000313" key="3">
    <source>
        <dbReference type="EMBL" id="OGF96985.1"/>
    </source>
</evidence>
<feature type="transmembrane region" description="Helical" evidence="2">
    <location>
        <begin position="6"/>
        <end position="23"/>
    </location>
</feature>
<dbReference type="Proteomes" id="UP000176992">
    <property type="component" value="Unassembled WGS sequence"/>
</dbReference>
<keyword evidence="1" id="KW-0175">Coiled coil</keyword>
<reference evidence="3 4" key="1">
    <citation type="journal article" date="2016" name="Nat. Commun.">
        <title>Thousands of microbial genomes shed light on interconnected biogeochemical processes in an aquifer system.</title>
        <authorList>
            <person name="Anantharaman K."/>
            <person name="Brown C.T."/>
            <person name="Hug L.A."/>
            <person name="Sharon I."/>
            <person name="Castelle C.J."/>
            <person name="Probst A.J."/>
            <person name="Thomas B.C."/>
            <person name="Singh A."/>
            <person name="Wilkins M.J."/>
            <person name="Karaoz U."/>
            <person name="Brodie E.L."/>
            <person name="Williams K.H."/>
            <person name="Hubbard S.S."/>
            <person name="Banfield J.F."/>
        </authorList>
    </citation>
    <scope>NUCLEOTIDE SEQUENCE [LARGE SCALE GENOMIC DNA]</scope>
</reference>
<dbReference type="EMBL" id="MFIV01000244">
    <property type="protein sequence ID" value="OGF96985.1"/>
    <property type="molecule type" value="Genomic_DNA"/>
</dbReference>
<accession>A0A1F5Y9S8</accession>
<keyword evidence="2" id="KW-0812">Transmembrane</keyword>
<sequence>MVYYYSVVVVLGICMILFLGLLIQRKREETKHRKEMELISAQRRLEDSREKLNNLRKLLYEVENQLSSNKHYFNTKKEELVQMAKELQVVTDERDSIQKTIDAGTTSAKEMNLLNKRLELNHEKLADMSGKAHELQEEVNQLGEKAKQNEEEIGKLQHAIAQAESELEYNRELVKIKERMIKT</sequence>
<feature type="coiled-coil region" evidence="1">
    <location>
        <begin position="31"/>
        <end position="65"/>
    </location>
</feature>
<comment type="caution">
    <text evidence="3">The sequence shown here is derived from an EMBL/GenBank/DDBJ whole genome shotgun (WGS) entry which is preliminary data.</text>
</comment>
<protein>
    <submittedName>
        <fullName evidence="3">Uncharacterized protein</fullName>
    </submittedName>
</protein>
<proteinExistence type="predicted"/>
<organism evidence="3 4">
    <name type="scientific">Candidatus Glassbacteria bacterium GWA2_58_10</name>
    <dbReference type="NCBI Taxonomy" id="1817865"/>
    <lineage>
        <taxon>Bacteria</taxon>
        <taxon>Candidatus Glassiibacteriota</taxon>
    </lineage>
</organism>
<evidence type="ECO:0000313" key="4">
    <source>
        <dbReference type="Proteomes" id="UP000176992"/>
    </source>
</evidence>
<keyword evidence="2" id="KW-1133">Transmembrane helix</keyword>
<gene>
    <name evidence="3" type="ORF">A2Z86_10835</name>
</gene>
<feature type="coiled-coil region" evidence="1">
    <location>
        <begin position="108"/>
        <end position="166"/>
    </location>
</feature>